<dbReference type="PANTHER" id="PTHR46558">
    <property type="entry name" value="TRACRIPTIONAL REGULATORY PROTEIN-RELATED-RELATED"/>
    <property type="match status" value="1"/>
</dbReference>
<dbReference type="InterPro" id="IPR001387">
    <property type="entry name" value="Cro/C1-type_HTH"/>
</dbReference>
<keyword evidence="1" id="KW-0238">DNA-binding</keyword>
<dbReference type="Proteomes" id="UP000630615">
    <property type="component" value="Unassembled WGS sequence"/>
</dbReference>
<protein>
    <submittedName>
        <fullName evidence="3">Transcriptional regulator</fullName>
    </submittedName>
</protein>
<evidence type="ECO:0000256" key="1">
    <source>
        <dbReference type="ARBA" id="ARBA00023125"/>
    </source>
</evidence>
<feature type="domain" description="HTH cro/C1-type" evidence="2">
    <location>
        <begin position="6"/>
        <end position="60"/>
    </location>
</feature>
<proteinExistence type="predicted"/>
<dbReference type="CDD" id="cd00093">
    <property type="entry name" value="HTH_XRE"/>
    <property type="match status" value="1"/>
</dbReference>
<evidence type="ECO:0000313" key="3">
    <source>
        <dbReference type="EMBL" id="GGC92766.1"/>
    </source>
</evidence>
<dbReference type="SUPFAM" id="SSF47413">
    <property type="entry name" value="lambda repressor-like DNA-binding domains"/>
    <property type="match status" value="1"/>
</dbReference>
<dbReference type="EMBL" id="BMKI01000004">
    <property type="protein sequence ID" value="GGC92766.1"/>
    <property type="molecule type" value="Genomic_DNA"/>
</dbReference>
<gene>
    <name evidence="3" type="ORF">GCM10011573_22990</name>
</gene>
<evidence type="ECO:0000313" key="4">
    <source>
        <dbReference type="Proteomes" id="UP000630615"/>
    </source>
</evidence>
<organism evidence="3 4">
    <name type="scientific">Enterococcus wangshanyuanii</name>
    <dbReference type="NCBI Taxonomy" id="2005703"/>
    <lineage>
        <taxon>Bacteria</taxon>
        <taxon>Bacillati</taxon>
        <taxon>Bacillota</taxon>
        <taxon>Bacilli</taxon>
        <taxon>Lactobacillales</taxon>
        <taxon>Enterococcaceae</taxon>
        <taxon>Enterococcus</taxon>
    </lineage>
</organism>
<dbReference type="RefSeq" id="WP_227011129.1">
    <property type="nucleotide sequence ID" value="NZ_BMKI01000004.1"/>
</dbReference>
<dbReference type="InterPro" id="IPR010982">
    <property type="entry name" value="Lambda_DNA-bd_dom_sf"/>
</dbReference>
<dbReference type="PANTHER" id="PTHR46558:SF11">
    <property type="entry name" value="HTH-TYPE TRANSCRIPTIONAL REGULATOR XRE"/>
    <property type="match status" value="1"/>
</dbReference>
<evidence type="ECO:0000259" key="2">
    <source>
        <dbReference type="PROSITE" id="PS50943"/>
    </source>
</evidence>
<dbReference type="Gene3D" id="1.10.260.40">
    <property type="entry name" value="lambda repressor-like DNA-binding domains"/>
    <property type="match status" value="1"/>
</dbReference>
<dbReference type="PROSITE" id="PS50943">
    <property type="entry name" value="HTH_CROC1"/>
    <property type="match status" value="1"/>
</dbReference>
<reference evidence="4" key="1">
    <citation type="journal article" date="2019" name="Int. J. Syst. Evol. Microbiol.">
        <title>The Global Catalogue of Microorganisms (GCM) 10K type strain sequencing project: providing services to taxonomists for standard genome sequencing and annotation.</title>
        <authorList>
            <consortium name="The Broad Institute Genomics Platform"/>
            <consortium name="The Broad Institute Genome Sequencing Center for Infectious Disease"/>
            <person name="Wu L."/>
            <person name="Ma J."/>
        </authorList>
    </citation>
    <scope>NUCLEOTIDE SEQUENCE [LARGE SCALE GENOMIC DNA]</scope>
    <source>
        <strain evidence="4">CGMCC 1.15942</strain>
    </source>
</reference>
<dbReference type="Pfam" id="PF01381">
    <property type="entry name" value="HTH_3"/>
    <property type="match status" value="1"/>
</dbReference>
<sequence length="126" mass="14579">MFSERLLKMRKNAELTQEELAKKINVSKQSVGSWERGRTEPSIETITELANVLNTTTDYLLGRTNQPIQNNIDSTNIGNNITSHFRLNTSDMNIDDIEELEEELTDYMEFLIKKAKEKKAKREKNS</sequence>
<dbReference type="SMART" id="SM00530">
    <property type="entry name" value="HTH_XRE"/>
    <property type="match status" value="1"/>
</dbReference>
<keyword evidence="4" id="KW-1185">Reference proteome</keyword>
<comment type="caution">
    <text evidence="3">The sequence shown here is derived from an EMBL/GenBank/DDBJ whole genome shotgun (WGS) entry which is preliminary data.</text>
</comment>
<accession>A0ABQ1PAQ1</accession>
<name>A0ABQ1PAQ1_9ENTE</name>